<feature type="signal peptide" evidence="1">
    <location>
        <begin position="1"/>
        <end position="16"/>
    </location>
</feature>
<feature type="chain" id="PRO_5022796311" evidence="1">
    <location>
        <begin position="17"/>
        <end position="140"/>
    </location>
</feature>
<reference evidence="2" key="1">
    <citation type="journal article" date="2018" name="Genome Biol. Evol.">
        <title>Genomics and development of Lentinus tigrinus, a white-rot wood-decaying mushroom with dimorphic fruiting bodies.</title>
        <authorList>
            <person name="Wu B."/>
            <person name="Xu Z."/>
            <person name="Knudson A."/>
            <person name="Carlson A."/>
            <person name="Chen N."/>
            <person name="Kovaka S."/>
            <person name="LaButti K."/>
            <person name="Lipzen A."/>
            <person name="Pennachio C."/>
            <person name="Riley R."/>
            <person name="Schakwitz W."/>
            <person name="Umezawa K."/>
            <person name="Ohm R.A."/>
            <person name="Grigoriev I.V."/>
            <person name="Nagy L.G."/>
            <person name="Gibbons J."/>
            <person name="Hibbett D."/>
        </authorList>
    </citation>
    <scope>NUCLEOTIDE SEQUENCE [LARGE SCALE GENOMIC DNA]</scope>
    <source>
        <strain evidence="2">ALCF2SS1-6</strain>
    </source>
</reference>
<dbReference type="AlphaFoldDB" id="A0A5C2SMX0"/>
<dbReference type="OrthoDB" id="2841294at2759"/>
<organism evidence="2 3">
    <name type="scientific">Lentinus tigrinus ALCF2SS1-6</name>
    <dbReference type="NCBI Taxonomy" id="1328759"/>
    <lineage>
        <taxon>Eukaryota</taxon>
        <taxon>Fungi</taxon>
        <taxon>Dikarya</taxon>
        <taxon>Basidiomycota</taxon>
        <taxon>Agaricomycotina</taxon>
        <taxon>Agaricomycetes</taxon>
        <taxon>Polyporales</taxon>
        <taxon>Polyporaceae</taxon>
        <taxon>Lentinus</taxon>
    </lineage>
</organism>
<keyword evidence="1" id="KW-0732">Signal</keyword>
<dbReference type="EMBL" id="ML122258">
    <property type="protein sequence ID" value="RPD62826.1"/>
    <property type="molecule type" value="Genomic_DNA"/>
</dbReference>
<dbReference type="InterPro" id="IPR045469">
    <property type="entry name" value="Nis1"/>
</dbReference>
<gene>
    <name evidence="2" type="ORF">L227DRAFT_651711</name>
</gene>
<keyword evidence="3" id="KW-1185">Reference proteome</keyword>
<evidence type="ECO:0000313" key="3">
    <source>
        <dbReference type="Proteomes" id="UP000313359"/>
    </source>
</evidence>
<evidence type="ECO:0000256" key="1">
    <source>
        <dbReference type="SAM" id="SignalP"/>
    </source>
</evidence>
<dbReference type="Pfam" id="PF19271">
    <property type="entry name" value="Nis1"/>
    <property type="match status" value="1"/>
</dbReference>
<evidence type="ECO:0000313" key="2">
    <source>
        <dbReference type="EMBL" id="RPD62826.1"/>
    </source>
</evidence>
<accession>A0A5C2SMX0</accession>
<proteinExistence type="predicted"/>
<name>A0A5C2SMX0_9APHY</name>
<protein>
    <submittedName>
        <fullName evidence="2">Uncharacterized protein</fullName>
    </submittedName>
</protein>
<sequence>MKTAFVLLALVAAAVAQKVTIASPAANTAVKAGSNVVVAIDRPASETRSTDVAVIIGLQPCRKDGNCDAVASNYARVLYHGPFTPKSVDGHSDPSHNYTVKIPQNTTDGKALLQVAHFYYAGIGNNPQMETLNTVLQITS</sequence>
<dbReference type="Proteomes" id="UP000313359">
    <property type="component" value="Unassembled WGS sequence"/>
</dbReference>